<dbReference type="AlphaFoldDB" id="A0AA39CQ72"/>
<dbReference type="NCBIfam" id="TIGR01449">
    <property type="entry name" value="PGP_bact"/>
    <property type="match status" value="1"/>
</dbReference>
<dbReference type="FunFam" id="3.40.50.1000:FF:000022">
    <property type="entry name" value="Phosphoglycolate phosphatase"/>
    <property type="match status" value="1"/>
</dbReference>
<evidence type="ECO:0000313" key="10">
    <source>
        <dbReference type="EMBL" id="KAJ9617912.1"/>
    </source>
</evidence>
<dbReference type="SFLD" id="SFLDG01135">
    <property type="entry name" value="C1.5.6:_HAD__Beta-PGM__Phospha"/>
    <property type="match status" value="1"/>
</dbReference>
<evidence type="ECO:0000256" key="1">
    <source>
        <dbReference type="ARBA" id="ARBA00000830"/>
    </source>
</evidence>
<dbReference type="Pfam" id="PF13419">
    <property type="entry name" value="HAD_2"/>
    <property type="match status" value="1"/>
</dbReference>
<keyword evidence="8" id="KW-0460">Magnesium</keyword>
<keyword evidence="6" id="KW-0479">Metal-binding</keyword>
<protein>
    <recommendedName>
        <fullName evidence="5">phosphoglycolate phosphatase</fullName>
        <ecNumber evidence="5">3.1.3.18</ecNumber>
    </recommendedName>
</protein>
<comment type="cofactor">
    <cofactor evidence="2">
        <name>Mg(2+)</name>
        <dbReference type="ChEBI" id="CHEBI:18420"/>
    </cofactor>
</comment>
<dbReference type="InterPro" id="IPR050155">
    <property type="entry name" value="HAD-like_hydrolase_sf"/>
</dbReference>
<organism evidence="10">
    <name type="scientific">Knufia peltigerae</name>
    <dbReference type="NCBI Taxonomy" id="1002370"/>
    <lineage>
        <taxon>Eukaryota</taxon>
        <taxon>Fungi</taxon>
        <taxon>Dikarya</taxon>
        <taxon>Ascomycota</taxon>
        <taxon>Pezizomycotina</taxon>
        <taxon>Eurotiomycetes</taxon>
        <taxon>Chaetothyriomycetidae</taxon>
        <taxon>Chaetothyriales</taxon>
        <taxon>Trichomeriaceae</taxon>
        <taxon>Knufia</taxon>
    </lineage>
</organism>
<dbReference type="CDD" id="cd16417">
    <property type="entry name" value="HAD_PGPase"/>
    <property type="match status" value="1"/>
</dbReference>
<evidence type="ECO:0000256" key="9">
    <source>
        <dbReference type="ARBA" id="ARBA00023277"/>
    </source>
</evidence>
<keyword evidence="7" id="KW-0378">Hydrolase</keyword>
<dbReference type="GO" id="GO:0005975">
    <property type="term" value="P:carbohydrate metabolic process"/>
    <property type="evidence" value="ECO:0007669"/>
    <property type="project" value="InterPro"/>
</dbReference>
<evidence type="ECO:0000256" key="8">
    <source>
        <dbReference type="ARBA" id="ARBA00022842"/>
    </source>
</evidence>
<dbReference type="InterPro" id="IPR006439">
    <property type="entry name" value="HAD-SF_hydro_IA"/>
</dbReference>
<comment type="similarity">
    <text evidence="4">Belongs to the HAD-like hydrolase superfamily. CbbY/CbbZ/Gph/YieH family.</text>
</comment>
<sequence length="251" mass="27043">MVRRHPRTPGRLKARAYNGRPHVARVSRPLSYPYPLVVFDLDGTLVDSAADIAEALNRTLEDIGLARVPEATVLGWIGDGVRRLVEQAVEAAGREIDLAAVMPTFMVHYRECLLRSPQLFDGVVDALTQLRALNVPLAICTNKPAALVPPLLQHLGIAEAFALVLGGDSLPQRKPSGEPLRHIAAHFGLPVDACLMVGDSLTDYRAAEDAGMPITLVRYGYPRGLDLDNAQAVAVIDDLRELPGLAAVSAI</sequence>
<name>A0AA39CQ72_9EURO</name>
<dbReference type="GO" id="GO:0046872">
    <property type="term" value="F:metal ion binding"/>
    <property type="evidence" value="ECO:0007669"/>
    <property type="project" value="UniProtKB-KW"/>
</dbReference>
<evidence type="ECO:0000256" key="2">
    <source>
        <dbReference type="ARBA" id="ARBA00001946"/>
    </source>
</evidence>
<dbReference type="Gene3D" id="3.40.50.1000">
    <property type="entry name" value="HAD superfamily/HAD-like"/>
    <property type="match status" value="1"/>
</dbReference>
<dbReference type="SFLD" id="SFLDG01129">
    <property type="entry name" value="C1.5:_HAD__Beta-PGM__Phosphata"/>
    <property type="match status" value="1"/>
</dbReference>
<comment type="caution">
    <text evidence="10">The sequence shown here is derived from an EMBL/GenBank/DDBJ whole genome shotgun (WGS) entry which is preliminary data.</text>
</comment>
<evidence type="ECO:0000256" key="6">
    <source>
        <dbReference type="ARBA" id="ARBA00022723"/>
    </source>
</evidence>
<dbReference type="HAMAP" id="MF_00495">
    <property type="entry name" value="GPH_hydrolase_bact"/>
    <property type="match status" value="1"/>
</dbReference>
<dbReference type="GO" id="GO:0006281">
    <property type="term" value="P:DNA repair"/>
    <property type="evidence" value="ECO:0007669"/>
    <property type="project" value="TreeGrafter"/>
</dbReference>
<gene>
    <name evidence="10" type="ORF">H2204_013292</name>
</gene>
<dbReference type="InterPro" id="IPR037512">
    <property type="entry name" value="PGPase_prok"/>
</dbReference>
<dbReference type="InterPro" id="IPR041492">
    <property type="entry name" value="HAD_2"/>
</dbReference>
<dbReference type="GO" id="GO:0008967">
    <property type="term" value="F:phosphoglycolate phosphatase activity"/>
    <property type="evidence" value="ECO:0007669"/>
    <property type="project" value="UniProtKB-EC"/>
</dbReference>
<dbReference type="EMBL" id="JAPDRN010000149">
    <property type="protein sequence ID" value="KAJ9617912.1"/>
    <property type="molecule type" value="Genomic_DNA"/>
</dbReference>
<dbReference type="GO" id="GO:0005829">
    <property type="term" value="C:cytosol"/>
    <property type="evidence" value="ECO:0007669"/>
    <property type="project" value="TreeGrafter"/>
</dbReference>
<keyword evidence="9" id="KW-0119">Carbohydrate metabolism</keyword>
<evidence type="ECO:0000256" key="7">
    <source>
        <dbReference type="ARBA" id="ARBA00022801"/>
    </source>
</evidence>
<dbReference type="InterPro" id="IPR023198">
    <property type="entry name" value="PGP-like_dom2"/>
</dbReference>
<proteinExistence type="inferred from homology"/>
<comment type="pathway">
    <text evidence="3">Organic acid metabolism; glycolate biosynthesis; glycolate from 2-phosphoglycolate: step 1/1.</text>
</comment>
<reference evidence="10" key="1">
    <citation type="submission" date="2022-10" db="EMBL/GenBank/DDBJ databases">
        <title>Culturing micro-colonial fungi from biological soil crusts in the Mojave desert and describing Neophaeococcomyces mojavensis, and introducing the new genera and species Taxawa tesnikishii.</title>
        <authorList>
            <person name="Kurbessoian T."/>
            <person name="Stajich J.E."/>
        </authorList>
    </citation>
    <scope>NUCLEOTIDE SEQUENCE</scope>
    <source>
        <strain evidence="10">TK_35</strain>
    </source>
</reference>
<dbReference type="PANTHER" id="PTHR43434">
    <property type="entry name" value="PHOSPHOGLYCOLATE PHOSPHATASE"/>
    <property type="match status" value="1"/>
</dbReference>
<dbReference type="Gene3D" id="1.10.150.240">
    <property type="entry name" value="Putative phosphatase, domain 2"/>
    <property type="match status" value="1"/>
</dbReference>
<dbReference type="NCBIfam" id="TIGR01549">
    <property type="entry name" value="HAD-SF-IA-v1"/>
    <property type="match status" value="1"/>
</dbReference>
<dbReference type="SUPFAM" id="SSF56784">
    <property type="entry name" value="HAD-like"/>
    <property type="match status" value="1"/>
</dbReference>
<dbReference type="InterPro" id="IPR023214">
    <property type="entry name" value="HAD_sf"/>
</dbReference>
<evidence type="ECO:0000256" key="4">
    <source>
        <dbReference type="ARBA" id="ARBA00006171"/>
    </source>
</evidence>
<accession>A0AA39CQ72</accession>
<comment type="catalytic activity">
    <reaction evidence="1">
        <text>2-phosphoglycolate + H2O = glycolate + phosphate</text>
        <dbReference type="Rhea" id="RHEA:14369"/>
        <dbReference type="ChEBI" id="CHEBI:15377"/>
        <dbReference type="ChEBI" id="CHEBI:29805"/>
        <dbReference type="ChEBI" id="CHEBI:43474"/>
        <dbReference type="ChEBI" id="CHEBI:58033"/>
        <dbReference type="EC" id="3.1.3.18"/>
    </reaction>
</comment>
<dbReference type="EC" id="3.1.3.18" evidence="5"/>
<evidence type="ECO:0000256" key="3">
    <source>
        <dbReference type="ARBA" id="ARBA00004818"/>
    </source>
</evidence>
<dbReference type="InterPro" id="IPR036412">
    <property type="entry name" value="HAD-like_sf"/>
</dbReference>
<dbReference type="SFLD" id="SFLDS00003">
    <property type="entry name" value="Haloacid_Dehalogenase"/>
    <property type="match status" value="1"/>
</dbReference>
<dbReference type="PANTHER" id="PTHR43434:SF1">
    <property type="entry name" value="PHOSPHOGLYCOLATE PHOSPHATASE"/>
    <property type="match status" value="1"/>
</dbReference>
<evidence type="ECO:0000256" key="5">
    <source>
        <dbReference type="ARBA" id="ARBA00013078"/>
    </source>
</evidence>